<dbReference type="Proteomes" id="UP000256838">
    <property type="component" value="Unassembled WGS sequence"/>
</dbReference>
<dbReference type="OrthoDB" id="9803764at2"/>
<dbReference type="SUPFAM" id="SSF46689">
    <property type="entry name" value="Homeodomain-like"/>
    <property type="match status" value="1"/>
</dbReference>
<protein>
    <submittedName>
        <fullName evidence="4">Helix-turn-helix domain-containing protein</fullName>
    </submittedName>
</protein>
<keyword evidence="1" id="KW-0805">Transcription regulation</keyword>
<proteinExistence type="predicted"/>
<dbReference type="SMART" id="SM00342">
    <property type="entry name" value="HTH_ARAC"/>
    <property type="match status" value="1"/>
</dbReference>
<evidence type="ECO:0000259" key="3">
    <source>
        <dbReference type="PROSITE" id="PS01124"/>
    </source>
</evidence>
<keyword evidence="5" id="KW-1185">Reference proteome</keyword>
<dbReference type="InterPro" id="IPR018060">
    <property type="entry name" value="HTH_AraC"/>
</dbReference>
<comment type="caution">
    <text evidence="4">The sequence shown here is derived from an EMBL/GenBank/DDBJ whole genome shotgun (WGS) entry which is preliminary data.</text>
</comment>
<organism evidence="4 5">
    <name type="scientific">Trinickia dinghuensis</name>
    <dbReference type="NCBI Taxonomy" id="2291023"/>
    <lineage>
        <taxon>Bacteria</taxon>
        <taxon>Pseudomonadati</taxon>
        <taxon>Pseudomonadota</taxon>
        <taxon>Betaproteobacteria</taxon>
        <taxon>Burkholderiales</taxon>
        <taxon>Burkholderiaceae</taxon>
        <taxon>Trinickia</taxon>
    </lineage>
</organism>
<name>A0A3D8K1H8_9BURK</name>
<dbReference type="PROSITE" id="PS01124">
    <property type="entry name" value="HTH_ARAC_FAMILY_2"/>
    <property type="match status" value="1"/>
</dbReference>
<dbReference type="AlphaFoldDB" id="A0A3D8K1H8"/>
<sequence length="102" mass="11074">MGGIIGKNTTDETRAERFGIRCKPPCRTKPARRVRHATGGSTLALIQSVRLRRAKALLASSRMTVEQVAAEVGYQDATAPRRLMRKVAGGNPSQFRPARVSG</sequence>
<dbReference type="InterPro" id="IPR009057">
    <property type="entry name" value="Homeodomain-like_sf"/>
</dbReference>
<dbReference type="GO" id="GO:0043565">
    <property type="term" value="F:sequence-specific DNA binding"/>
    <property type="evidence" value="ECO:0007669"/>
    <property type="project" value="InterPro"/>
</dbReference>
<keyword evidence="2" id="KW-0804">Transcription</keyword>
<evidence type="ECO:0000256" key="2">
    <source>
        <dbReference type="ARBA" id="ARBA00023163"/>
    </source>
</evidence>
<evidence type="ECO:0000256" key="1">
    <source>
        <dbReference type="ARBA" id="ARBA00023015"/>
    </source>
</evidence>
<dbReference type="EMBL" id="QRGA01000006">
    <property type="protein sequence ID" value="RDU99099.1"/>
    <property type="molecule type" value="Genomic_DNA"/>
</dbReference>
<dbReference type="Gene3D" id="1.10.10.60">
    <property type="entry name" value="Homeodomain-like"/>
    <property type="match status" value="1"/>
</dbReference>
<reference evidence="4 5" key="1">
    <citation type="submission" date="2018-08" db="EMBL/GenBank/DDBJ databases">
        <title>Paraburkholderia sp. DHOM06 isolated from forest soil.</title>
        <authorList>
            <person name="Gao Z.-H."/>
            <person name="Qiu L.-H."/>
        </authorList>
    </citation>
    <scope>NUCLEOTIDE SEQUENCE [LARGE SCALE GENOMIC DNA]</scope>
    <source>
        <strain evidence="4 5">DHOM06</strain>
    </source>
</reference>
<dbReference type="Pfam" id="PF12833">
    <property type="entry name" value="HTH_18"/>
    <property type="match status" value="1"/>
</dbReference>
<feature type="domain" description="HTH araC/xylS-type" evidence="3">
    <location>
        <begin position="32"/>
        <end position="98"/>
    </location>
</feature>
<evidence type="ECO:0000313" key="5">
    <source>
        <dbReference type="Proteomes" id="UP000256838"/>
    </source>
</evidence>
<dbReference type="GO" id="GO:0003700">
    <property type="term" value="F:DNA-binding transcription factor activity"/>
    <property type="evidence" value="ECO:0007669"/>
    <property type="project" value="InterPro"/>
</dbReference>
<gene>
    <name evidence="4" type="ORF">DWV00_12305</name>
</gene>
<evidence type="ECO:0000313" key="4">
    <source>
        <dbReference type="EMBL" id="RDU99099.1"/>
    </source>
</evidence>
<accession>A0A3D8K1H8</accession>